<organism evidence="3 4">
    <name type="scientific">Frankia torreyi</name>
    <dbReference type="NCBI Taxonomy" id="1856"/>
    <lineage>
        <taxon>Bacteria</taxon>
        <taxon>Bacillati</taxon>
        <taxon>Actinomycetota</taxon>
        <taxon>Actinomycetes</taxon>
        <taxon>Frankiales</taxon>
        <taxon>Frankiaceae</taxon>
        <taxon>Frankia</taxon>
    </lineage>
</organism>
<sequence>MTDAVPPATAAGRAGGPAAPPDAGASLSPGVGMVDPAARSERIWLDERSWVDVTRGWLRGADELHEAMRSGLPWRQGAMWRYERQVTEPRLTAWVPRGAPVPFPALLEAYRTLRRVYGVEFDGFGMSLYRDGSDGVGFHRDREMRWLDDTIIAILTLGARRPFLVKSRHLPPGRRLLNDPQAPGGRDLSPAGGDLIVLGGRAQADWLHAVPRVQGHVGARISVQWRWTSRAGRPEQGPGYGAARHFDR</sequence>
<dbReference type="InterPro" id="IPR037151">
    <property type="entry name" value="AlkB-like_sf"/>
</dbReference>
<dbReference type="EC" id="1.14.11.-" evidence="3"/>
<reference evidence="4" key="1">
    <citation type="submission" date="2015-02" db="EMBL/GenBank/DDBJ databases">
        <title>Draft Genome of Frankia sp. CpI1-S.</title>
        <authorList>
            <person name="Oshone R.T."/>
            <person name="Ngom M."/>
            <person name="Ghodhbane-Gtari F."/>
            <person name="Gtari M."/>
            <person name="Morris K."/>
            <person name="Thomas K."/>
            <person name="Sen A."/>
            <person name="Tisa L.S."/>
        </authorList>
    </citation>
    <scope>NUCLEOTIDE SEQUENCE [LARGE SCALE GENOMIC DNA]</scope>
    <source>
        <strain evidence="4">CpI1-S</strain>
    </source>
</reference>
<dbReference type="PANTHER" id="PTHR31212:SF4">
    <property type="entry name" value="ALPHA-KETOGLUTARATE-DEPENDENT DIOXYGENASE ALKB HOMOLOG 3"/>
    <property type="match status" value="1"/>
</dbReference>
<dbReference type="Proteomes" id="UP000032545">
    <property type="component" value="Unassembled WGS sequence"/>
</dbReference>
<dbReference type="Pfam" id="PF13532">
    <property type="entry name" value="2OG-FeII_Oxy_2"/>
    <property type="match status" value="1"/>
</dbReference>
<dbReference type="Gene3D" id="2.60.120.590">
    <property type="entry name" value="Alpha-ketoglutarate-dependent dioxygenase AlkB-like"/>
    <property type="match status" value="1"/>
</dbReference>
<dbReference type="GO" id="GO:0051213">
    <property type="term" value="F:dioxygenase activity"/>
    <property type="evidence" value="ECO:0007669"/>
    <property type="project" value="UniProtKB-KW"/>
</dbReference>
<dbReference type="PATRIC" id="fig|1502723.3.peg.5782"/>
<reference evidence="3 4" key="2">
    <citation type="journal article" date="2016" name="Genome Announc.">
        <title>Permanent Draft Genome Sequences for Two Variants of Frankia sp. Strain CpI1, the First Frankia Strain Isolated from Root Nodules of Comptonia peregrina.</title>
        <authorList>
            <person name="Oshone R."/>
            <person name="Hurst S.G.IV."/>
            <person name="Abebe-Akele F."/>
            <person name="Simpson S."/>
            <person name="Morris K."/>
            <person name="Thomas W.K."/>
            <person name="Tisa L.S."/>
        </authorList>
    </citation>
    <scope>NUCLEOTIDE SEQUENCE [LARGE SCALE GENOMIC DNA]</scope>
    <source>
        <strain evidence="4">CpI1-S</strain>
    </source>
</reference>
<dbReference type="GO" id="GO:0006307">
    <property type="term" value="P:DNA alkylation repair"/>
    <property type="evidence" value="ECO:0007669"/>
    <property type="project" value="InterPro"/>
</dbReference>
<dbReference type="SUPFAM" id="SSF51197">
    <property type="entry name" value="Clavaminate synthase-like"/>
    <property type="match status" value="1"/>
</dbReference>
<keyword evidence="3" id="KW-0560">Oxidoreductase</keyword>
<keyword evidence="3" id="KW-0223">Dioxygenase</keyword>
<evidence type="ECO:0000259" key="2">
    <source>
        <dbReference type="PROSITE" id="PS51471"/>
    </source>
</evidence>
<dbReference type="InterPro" id="IPR027450">
    <property type="entry name" value="AlkB-like"/>
</dbReference>
<dbReference type="EMBL" id="JYFN01000063">
    <property type="protein sequence ID" value="KJE20312.1"/>
    <property type="molecule type" value="Genomic_DNA"/>
</dbReference>
<dbReference type="OrthoDB" id="190276at2"/>
<accession>A0A0D8BAC4</accession>
<evidence type="ECO:0000256" key="1">
    <source>
        <dbReference type="SAM" id="MobiDB-lite"/>
    </source>
</evidence>
<dbReference type="PROSITE" id="PS51471">
    <property type="entry name" value="FE2OG_OXY"/>
    <property type="match status" value="1"/>
</dbReference>
<dbReference type="PANTHER" id="PTHR31212">
    <property type="entry name" value="ALPHA-KETOGLUTARATE-DEPENDENT DIOXYGENASE ALKB HOMOLOG 3"/>
    <property type="match status" value="1"/>
</dbReference>
<feature type="compositionally biased region" description="Low complexity" evidence="1">
    <location>
        <begin position="1"/>
        <end position="12"/>
    </location>
</feature>
<dbReference type="InterPro" id="IPR032854">
    <property type="entry name" value="ALKBH3"/>
</dbReference>
<feature type="domain" description="Fe2OG dioxygenase" evidence="2">
    <location>
        <begin position="120"/>
        <end position="229"/>
    </location>
</feature>
<evidence type="ECO:0000313" key="4">
    <source>
        <dbReference type="Proteomes" id="UP000032545"/>
    </source>
</evidence>
<protein>
    <submittedName>
        <fullName evidence="3">DNA-N1-methyladenine dioxygenase</fullName>
        <ecNumber evidence="3">1.14.11.-</ecNumber>
    </submittedName>
</protein>
<name>A0A0D8BAC4_9ACTN</name>
<dbReference type="AlphaFoldDB" id="A0A0D8BAC4"/>
<proteinExistence type="predicted"/>
<gene>
    <name evidence="3" type="ORF">FF36_05370</name>
</gene>
<dbReference type="InterPro" id="IPR005123">
    <property type="entry name" value="Oxoglu/Fe-dep_dioxygenase_dom"/>
</dbReference>
<keyword evidence="4" id="KW-1185">Reference proteome</keyword>
<comment type="caution">
    <text evidence="3">The sequence shown here is derived from an EMBL/GenBank/DDBJ whole genome shotgun (WGS) entry which is preliminary data.</text>
</comment>
<evidence type="ECO:0000313" key="3">
    <source>
        <dbReference type="EMBL" id="KJE20312.1"/>
    </source>
</evidence>
<dbReference type="RefSeq" id="WP_082122236.1">
    <property type="nucleotide sequence ID" value="NZ_JYFN01000063.1"/>
</dbReference>
<feature type="region of interest" description="Disordered" evidence="1">
    <location>
        <begin position="1"/>
        <end position="32"/>
    </location>
</feature>